<feature type="region of interest" description="Disordered" evidence="1">
    <location>
        <begin position="1"/>
        <end position="36"/>
    </location>
</feature>
<sequence>MPNAMHSGGITGSPGAGVHQHSEPPGQERLTHAGGHETLVVTGEPWPSCPGPGTADDLHDGFRTWLRSGFQDEDWTGGRTVDHDDARLSPEPPATGTAHLPPAPAADLVQRLRRSSATPSA</sequence>
<dbReference type="EMBL" id="JAUSYA010000001">
    <property type="protein sequence ID" value="MDQ0681062.1"/>
    <property type="molecule type" value="Genomic_DNA"/>
</dbReference>
<dbReference type="Proteomes" id="UP001243364">
    <property type="component" value="Unassembled WGS sequence"/>
</dbReference>
<feature type="region of interest" description="Disordered" evidence="1">
    <location>
        <begin position="69"/>
        <end position="104"/>
    </location>
</feature>
<proteinExistence type="predicted"/>
<feature type="region of interest" description="Disordered" evidence="1">
    <location>
        <begin position="41"/>
        <end position="60"/>
    </location>
</feature>
<comment type="caution">
    <text evidence="2">The sequence shown here is derived from an EMBL/GenBank/DDBJ whole genome shotgun (WGS) entry which is preliminary data.</text>
</comment>
<evidence type="ECO:0000313" key="3">
    <source>
        <dbReference type="Proteomes" id="UP001243364"/>
    </source>
</evidence>
<evidence type="ECO:0000256" key="1">
    <source>
        <dbReference type="SAM" id="MobiDB-lite"/>
    </source>
</evidence>
<dbReference type="RefSeq" id="WP_307038889.1">
    <property type="nucleotide sequence ID" value="NZ_JAUSYA010000001.1"/>
</dbReference>
<name>A0ABU0PRQ1_STRAH</name>
<evidence type="ECO:0000313" key="2">
    <source>
        <dbReference type="EMBL" id="MDQ0681062.1"/>
    </source>
</evidence>
<protein>
    <submittedName>
        <fullName evidence="2">Uncharacterized protein</fullName>
    </submittedName>
</protein>
<gene>
    <name evidence="2" type="ORF">QFZ56_000025</name>
</gene>
<accession>A0ABU0PRQ1</accession>
<keyword evidence="3" id="KW-1185">Reference proteome</keyword>
<reference evidence="2 3" key="1">
    <citation type="submission" date="2023-07" db="EMBL/GenBank/DDBJ databases">
        <title>Comparative genomics of wheat-associated soil bacteria to identify genetic determinants of phenazine resistance.</title>
        <authorList>
            <person name="Mouncey N."/>
        </authorList>
    </citation>
    <scope>NUCLEOTIDE SEQUENCE [LARGE SCALE GENOMIC DNA]</scope>
    <source>
        <strain evidence="2 3">W4I19-2</strain>
    </source>
</reference>
<organism evidence="2 3">
    <name type="scientific">Streptomyces achromogenes</name>
    <dbReference type="NCBI Taxonomy" id="67255"/>
    <lineage>
        <taxon>Bacteria</taxon>
        <taxon>Bacillati</taxon>
        <taxon>Actinomycetota</taxon>
        <taxon>Actinomycetes</taxon>
        <taxon>Kitasatosporales</taxon>
        <taxon>Streptomycetaceae</taxon>
        <taxon>Streptomyces</taxon>
    </lineage>
</organism>